<dbReference type="PANTHER" id="PTHR23514">
    <property type="entry name" value="BYPASS OF STOP CODON PROTEIN 6"/>
    <property type="match status" value="1"/>
</dbReference>
<dbReference type="RefSeq" id="WP_167546986.1">
    <property type="nucleotide sequence ID" value="NZ_CP036264.1"/>
</dbReference>
<proteinExistence type="predicted"/>
<feature type="transmembrane region" description="Helical" evidence="5">
    <location>
        <begin position="7"/>
        <end position="29"/>
    </location>
</feature>
<dbReference type="Pfam" id="PF07690">
    <property type="entry name" value="MFS_1"/>
    <property type="match status" value="1"/>
</dbReference>
<evidence type="ECO:0000256" key="1">
    <source>
        <dbReference type="ARBA" id="ARBA00004141"/>
    </source>
</evidence>
<feature type="transmembrane region" description="Helical" evidence="5">
    <location>
        <begin position="35"/>
        <end position="54"/>
    </location>
</feature>
<keyword evidence="7" id="KW-1185">Reference proteome</keyword>
<dbReference type="AlphaFoldDB" id="A0A5B9MNX6"/>
<protein>
    <submittedName>
        <fullName evidence="6">Inner membrane protein YbjJ</fullName>
    </submittedName>
</protein>
<feature type="transmembrane region" description="Helical" evidence="5">
    <location>
        <begin position="90"/>
        <end position="115"/>
    </location>
</feature>
<evidence type="ECO:0000313" key="6">
    <source>
        <dbReference type="EMBL" id="QEG00538.1"/>
    </source>
</evidence>
<dbReference type="KEGG" id="smam:Mal15_46080"/>
<dbReference type="Gene3D" id="1.20.1250.20">
    <property type="entry name" value="MFS general substrate transporter like domains"/>
    <property type="match status" value="2"/>
</dbReference>
<feature type="transmembrane region" description="Helical" evidence="5">
    <location>
        <begin position="359"/>
        <end position="377"/>
    </location>
</feature>
<feature type="transmembrane region" description="Helical" evidence="5">
    <location>
        <begin position="275"/>
        <end position="293"/>
    </location>
</feature>
<feature type="transmembrane region" description="Helical" evidence="5">
    <location>
        <begin position="207"/>
        <end position="226"/>
    </location>
</feature>
<dbReference type="PANTHER" id="PTHR23514:SF13">
    <property type="entry name" value="INNER MEMBRANE PROTEIN YBJJ"/>
    <property type="match status" value="1"/>
</dbReference>
<dbReference type="InterPro" id="IPR036259">
    <property type="entry name" value="MFS_trans_sf"/>
</dbReference>
<keyword evidence="3 5" id="KW-1133">Transmembrane helix</keyword>
<evidence type="ECO:0000256" key="4">
    <source>
        <dbReference type="ARBA" id="ARBA00023136"/>
    </source>
</evidence>
<accession>A0A5B9MNX6</accession>
<evidence type="ECO:0000313" key="7">
    <source>
        <dbReference type="Proteomes" id="UP000321353"/>
    </source>
</evidence>
<dbReference type="CDD" id="cd17393">
    <property type="entry name" value="MFS_MosC_like"/>
    <property type="match status" value="1"/>
</dbReference>
<evidence type="ECO:0000256" key="5">
    <source>
        <dbReference type="SAM" id="Phobius"/>
    </source>
</evidence>
<dbReference type="InterPro" id="IPR051788">
    <property type="entry name" value="MFS_Transporter"/>
</dbReference>
<organism evidence="6 7">
    <name type="scientific">Stieleria maiorica</name>
    <dbReference type="NCBI Taxonomy" id="2795974"/>
    <lineage>
        <taxon>Bacteria</taxon>
        <taxon>Pseudomonadati</taxon>
        <taxon>Planctomycetota</taxon>
        <taxon>Planctomycetia</taxon>
        <taxon>Pirellulales</taxon>
        <taxon>Pirellulaceae</taxon>
        <taxon>Stieleria</taxon>
    </lineage>
</organism>
<dbReference type="GO" id="GO:0016020">
    <property type="term" value="C:membrane"/>
    <property type="evidence" value="ECO:0007669"/>
    <property type="project" value="UniProtKB-SubCell"/>
</dbReference>
<feature type="transmembrane region" description="Helical" evidence="5">
    <location>
        <begin position="151"/>
        <end position="171"/>
    </location>
</feature>
<dbReference type="GO" id="GO:0022857">
    <property type="term" value="F:transmembrane transporter activity"/>
    <property type="evidence" value="ECO:0007669"/>
    <property type="project" value="InterPro"/>
</dbReference>
<feature type="transmembrane region" description="Helical" evidence="5">
    <location>
        <begin position="66"/>
        <end position="84"/>
    </location>
</feature>
<dbReference type="InterPro" id="IPR011701">
    <property type="entry name" value="MFS"/>
</dbReference>
<keyword evidence="4 5" id="KW-0472">Membrane</keyword>
<name>A0A5B9MNX6_9BACT</name>
<dbReference type="Proteomes" id="UP000321353">
    <property type="component" value="Chromosome"/>
</dbReference>
<feature type="transmembrane region" description="Helical" evidence="5">
    <location>
        <begin position="127"/>
        <end position="145"/>
    </location>
</feature>
<gene>
    <name evidence="6" type="primary">ybjJ</name>
    <name evidence="6" type="ORF">Mal15_46080</name>
</gene>
<sequence length="405" mass="41866">MLRPIGYFVANGLIIGGWAAAIPIVARNAGLDETSLAVVLLSFAVGGMMAMLFTPAAIDWIGTNRLCVLSAVGFSLMFATVFGISDKLSLALSAFVFGGFHGTMDVAMNAGAIEAEKVTGTRFMSKLHGCFSLGAALGAASFGLISTELEANSALFFSSAIVAFLFVIVFASRTNDAASSRPTRFDAPDCEAYSESPQTSQSNSRPLNIVPVLGSIAFCCLVAEGAMVDWLVKLFQTGEHTSGRAGFVYASFAIGMSACRFAGDLISTHIGDRRTIVFGCLVSSVSLAAVLLTTDATLACVPALVAGAGLANVIPSTFRACGSDSKQFGRILARVTTIGYAGFLFGPPIIGVIADASSLRLALVVPVASLAIASMIATRSGTLKLPANAGGSRLRYCNELTGEAK</sequence>
<reference evidence="6 7" key="1">
    <citation type="submission" date="2019-02" db="EMBL/GenBank/DDBJ databases">
        <title>Planctomycetal bacteria perform biofilm scaping via a novel small molecule.</title>
        <authorList>
            <person name="Jeske O."/>
            <person name="Boedeker C."/>
            <person name="Wiegand S."/>
            <person name="Breitling P."/>
            <person name="Kallscheuer N."/>
            <person name="Jogler M."/>
            <person name="Rohde M."/>
            <person name="Petersen J."/>
            <person name="Medema M.H."/>
            <person name="Surup F."/>
            <person name="Jogler C."/>
        </authorList>
    </citation>
    <scope>NUCLEOTIDE SEQUENCE [LARGE SCALE GENOMIC DNA]</scope>
    <source>
        <strain evidence="6 7">Mal15</strain>
    </source>
</reference>
<feature type="transmembrane region" description="Helical" evidence="5">
    <location>
        <begin position="246"/>
        <end position="263"/>
    </location>
</feature>
<evidence type="ECO:0000256" key="3">
    <source>
        <dbReference type="ARBA" id="ARBA00022989"/>
    </source>
</evidence>
<feature type="transmembrane region" description="Helical" evidence="5">
    <location>
        <begin position="331"/>
        <end position="353"/>
    </location>
</feature>
<dbReference type="SUPFAM" id="SSF103473">
    <property type="entry name" value="MFS general substrate transporter"/>
    <property type="match status" value="1"/>
</dbReference>
<comment type="subcellular location">
    <subcellularLocation>
        <location evidence="1">Membrane</location>
        <topology evidence="1">Multi-pass membrane protein</topology>
    </subcellularLocation>
</comment>
<evidence type="ECO:0000256" key="2">
    <source>
        <dbReference type="ARBA" id="ARBA00022692"/>
    </source>
</evidence>
<keyword evidence="2 5" id="KW-0812">Transmembrane</keyword>
<dbReference type="EMBL" id="CP036264">
    <property type="protein sequence ID" value="QEG00538.1"/>
    <property type="molecule type" value="Genomic_DNA"/>
</dbReference>